<reference evidence="4" key="1">
    <citation type="submission" date="2024-06" db="EMBL/GenBank/DDBJ databases">
        <authorList>
            <person name="Ryan C."/>
        </authorList>
    </citation>
    <scope>NUCLEOTIDE SEQUENCE [LARGE SCALE GENOMIC DNA]</scope>
</reference>
<dbReference type="Pfam" id="PF02298">
    <property type="entry name" value="Cu_bind_like"/>
    <property type="match status" value="1"/>
</dbReference>
<evidence type="ECO:0000259" key="2">
    <source>
        <dbReference type="PROSITE" id="PS51485"/>
    </source>
</evidence>
<dbReference type="InterPro" id="IPR003245">
    <property type="entry name" value="Phytocyanin_dom"/>
</dbReference>
<feature type="domain" description="Phytocyanin" evidence="2">
    <location>
        <begin position="1"/>
        <end position="92"/>
    </location>
</feature>
<sequence length="125" mass="12902">MIRGGGSDVNYSDWTSGKTFAVGDELEFNFVTGEHDVVKAANDSCSTSNARWTFNQSKVSTIIDYTGYHHFICSSPNHCSSGTVVVNPGTPPANGASARLQGAGPAALAVAVAAGVLVKLALIIS</sequence>
<dbReference type="Proteomes" id="UP001497457">
    <property type="component" value="Chromosome 16b"/>
</dbReference>
<evidence type="ECO:0000256" key="1">
    <source>
        <dbReference type="SAM" id="Phobius"/>
    </source>
</evidence>
<dbReference type="SUPFAM" id="SSF49503">
    <property type="entry name" value="Cupredoxins"/>
    <property type="match status" value="1"/>
</dbReference>
<evidence type="ECO:0000313" key="3">
    <source>
        <dbReference type="EMBL" id="CAL4943279.1"/>
    </source>
</evidence>
<dbReference type="InterPro" id="IPR039391">
    <property type="entry name" value="Phytocyanin-like"/>
</dbReference>
<dbReference type="Gene3D" id="2.60.40.420">
    <property type="entry name" value="Cupredoxins - blue copper proteins"/>
    <property type="match status" value="1"/>
</dbReference>
<keyword evidence="1" id="KW-0812">Transmembrane</keyword>
<gene>
    <name evidence="3" type="ORF">URODEC1_LOCUS34074</name>
</gene>
<dbReference type="EMBL" id="OZ075126">
    <property type="protein sequence ID" value="CAL4943279.1"/>
    <property type="molecule type" value="Genomic_DNA"/>
</dbReference>
<keyword evidence="1" id="KW-1133">Transmembrane helix</keyword>
<reference evidence="3 4" key="2">
    <citation type="submission" date="2024-10" db="EMBL/GenBank/DDBJ databases">
        <authorList>
            <person name="Ryan C."/>
        </authorList>
    </citation>
    <scope>NUCLEOTIDE SEQUENCE [LARGE SCALE GENOMIC DNA]</scope>
</reference>
<dbReference type="PROSITE" id="PS51485">
    <property type="entry name" value="PHYTOCYANIN"/>
    <property type="match status" value="1"/>
</dbReference>
<dbReference type="PANTHER" id="PTHR33021:SF496">
    <property type="entry name" value="OS08G0482700 PROTEIN"/>
    <property type="match status" value="1"/>
</dbReference>
<organism evidence="3 4">
    <name type="scientific">Urochloa decumbens</name>
    <dbReference type="NCBI Taxonomy" id="240449"/>
    <lineage>
        <taxon>Eukaryota</taxon>
        <taxon>Viridiplantae</taxon>
        <taxon>Streptophyta</taxon>
        <taxon>Embryophyta</taxon>
        <taxon>Tracheophyta</taxon>
        <taxon>Spermatophyta</taxon>
        <taxon>Magnoliopsida</taxon>
        <taxon>Liliopsida</taxon>
        <taxon>Poales</taxon>
        <taxon>Poaceae</taxon>
        <taxon>PACMAD clade</taxon>
        <taxon>Panicoideae</taxon>
        <taxon>Panicodae</taxon>
        <taxon>Paniceae</taxon>
        <taxon>Melinidinae</taxon>
        <taxon>Urochloa</taxon>
    </lineage>
</organism>
<accession>A0ABC8YGR2</accession>
<keyword evidence="4" id="KW-1185">Reference proteome</keyword>
<protein>
    <recommendedName>
        <fullName evidence="2">Phytocyanin domain-containing protein</fullName>
    </recommendedName>
</protein>
<name>A0ABC8YGR2_9POAL</name>
<dbReference type="AlphaFoldDB" id="A0ABC8YGR2"/>
<dbReference type="PANTHER" id="PTHR33021">
    <property type="entry name" value="BLUE COPPER PROTEIN"/>
    <property type="match status" value="1"/>
</dbReference>
<feature type="transmembrane region" description="Helical" evidence="1">
    <location>
        <begin position="106"/>
        <end position="124"/>
    </location>
</feature>
<evidence type="ECO:0000313" key="4">
    <source>
        <dbReference type="Proteomes" id="UP001497457"/>
    </source>
</evidence>
<proteinExistence type="predicted"/>
<dbReference type="InterPro" id="IPR008972">
    <property type="entry name" value="Cupredoxin"/>
</dbReference>
<keyword evidence="1" id="KW-0472">Membrane</keyword>